<feature type="binding site" evidence="5">
    <location>
        <position position="205"/>
    </location>
    <ligand>
        <name>FMN</name>
        <dbReference type="ChEBI" id="CHEBI:58210"/>
    </ligand>
</feature>
<accession>A0A6A6FQW8</accession>
<name>A0A6A6FQW8_9PEZI</name>
<evidence type="ECO:0000256" key="3">
    <source>
        <dbReference type="ARBA" id="ARBA00024042"/>
    </source>
</evidence>
<dbReference type="GO" id="GO:0016491">
    <property type="term" value="F:oxidoreductase activity"/>
    <property type="evidence" value="ECO:0007669"/>
    <property type="project" value="UniProtKB-KW"/>
</dbReference>
<organism evidence="8 9">
    <name type="scientific">Cercospora zeae-maydis SCOH1-5</name>
    <dbReference type="NCBI Taxonomy" id="717836"/>
    <lineage>
        <taxon>Eukaryota</taxon>
        <taxon>Fungi</taxon>
        <taxon>Dikarya</taxon>
        <taxon>Ascomycota</taxon>
        <taxon>Pezizomycotina</taxon>
        <taxon>Dothideomycetes</taxon>
        <taxon>Dothideomycetidae</taxon>
        <taxon>Mycosphaerellales</taxon>
        <taxon>Mycosphaerellaceae</taxon>
        <taxon>Cercospora</taxon>
    </lineage>
</organism>
<dbReference type="InterPro" id="IPR037396">
    <property type="entry name" value="FMN_HAD"/>
</dbReference>
<dbReference type="Pfam" id="PF01070">
    <property type="entry name" value="FMN_dh"/>
    <property type="match status" value="2"/>
</dbReference>
<feature type="binding site" evidence="5">
    <location>
        <position position="275"/>
    </location>
    <ligand>
        <name>glyoxylate</name>
        <dbReference type="ChEBI" id="CHEBI:36655"/>
    </ligand>
</feature>
<dbReference type="Gene3D" id="3.20.20.70">
    <property type="entry name" value="Aldolase class I"/>
    <property type="match status" value="2"/>
</dbReference>
<feature type="binding site" evidence="5">
    <location>
        <position position="176"/>
    </location>
    <ligand>
        <name>FMN</name>
        <dbReference type="ChEBI" id="CHEBI:58210"/>
    </ligand>
</feature>
<dbReference type="SUPFAM" id="SSF51395">
    <property type="entry name" value="FMN-linked oxidoreductases"/>
    <property type="match status" value="1"/>
</dbReference>
<feature type="binding site" evidence="5">
    <location>
        <position position="178"/>
    </location>
    <ligand>
        <name>glyoxylate</name>
        <dbReference type="ChEBI" id="CHEBI:36655"/>
    </ligand>
</feature>
<feature type="binding site" evidence="5">
    <location>
        <begin position="309"/>
        <end position="313"/>
    </location>
    <ligand>
        <name>FMN</name>
        <dbReference type="ChEBI" id="CHEBI:58210"/>
    </ligand>
</feature>
<feature type="binding site" evidence="5">
    <location>
        <begin position="124"/>
        <end position="126"/>
    </location>
    <ligand>
        <name>FMN</name>
        <dbReference type="ChEBI" id="CHEBI:58210"/>
    </ligand>
</feature>
<feature type="binding site" evidence="5">
    <location>
        <position position="251"/>
    </location>
    <ligand>
        <name>FMN</name>
        <dbReference type="ChEBI" id="CHEBI:58210"/>
    </ligand>
</feature>
<gene>
    <name evidence="8" type="ORF">CERZMDRAFT_34808</name>
</gene>
<dbReference type="InterPro" id="IPR012133">
    <property type="entry name" value="Alpha-hydoxy_acid_DH_FMN"/>
</dbReference>
<feature type="binding site" evidence="5">
    <location>
        <position position="153"/>
    </location>
    <ligand>
        <name>FMN</name>
        <dbReference type="ChEBI" id="CHEBI:58210"/>
    </ligand>
</feature>
<dbReference type="InterPro" id="IPR008259">
    <property type="entry name" value="FMN_hydac_DH_AS"/>
</dbReference>
<reference evidence="8" key="1">
    <citation type="journal article" date="2020" name="Stud. Mycol.">
        <title>101 Dothideomycetes genomes: a test case for predicting lifestyles and emergence of pathogens.</title>
        <authorList>
            <person name="Haridas S."/>
            <person name="Albert R."/>
            <person name="Binder M."/>
            <person name="Bloem J."/>
            <person name="Labutti K."/>
            <person name="Salamov A."/>
            <person name="Andreopoulos B."/>
            <person name="Baker S."/>
            <person name="Barry K."/>
            <person name="Bills G."/>
            <person name="Bluhm B."/>
            <person name="Cannon C."/>
            <person name="Castanera R."/>
            <person name="Culley D."/>
            <person name="Daum C."/>
            <person name="Ezra D."/>
            <person name="Gonzalez J."/>
            <person name="Henrissat B."/>
            <person name="Kuo A."/>
            <person name="Liang C."/>
            <person name="Lipzen A."/>
            <person name="Lutzoni F."/>
            <person name="Magnuson J."/>
            <person name="Mondo S."/>
            <person name="Nolan M."/>
            <person name="Ohm R."/>
            <person name="Pangilinan J."/>
            <person name="Park H.-J."/>
            <person name="Ramirez L."/>
            <person name="Alfaro M."/>
            <person name="Sun H."/>
            <person name="Tritt A."/>
            <person name="Yoshinaga Y."/>
            <person name="Zwiers L.-H."/>
            <person name="Turgeon B."/>
            <person name="Goodwin S."/>
            <person name="Spatafora J."/>
            <person name="Crous P."/>
            <person name="Grigoriev I."/>
        </authorList>
    </citation>
    <scope>NUCLEOTIDE SEQUENCE</scope>
    <source>
        <strain evidence="8">SCOH1-5</strain>
    </source>
</reference>
<dbReference type="GO" id="GO:0010181">
    <property type="term" value="F:FMN binding"/>
    <property type="evidence" value="ECO:0007669"/>
    <property type="project" value="InterPro"/>
</dbReference>
<evidence type="ECO:0000313" key="8">
    <source>
        <dbReference type="EMBL" id="KAF2215862.1"/>
    </source>
</evidence>
<feature type="binding site" evidence="5">
    <location>
        <position position="214"/>
    </location>
    <ligand>
        <name>glyoxylate</name>
        <dbReference type="ChEBI" id="CHEBI:36655"/>
    </ligand>
</feature>
<evidence type="ECO:0000256" key="1">
    <source>
        <dbReference type="ARBA" id="ARBA00001917"/>
    </source>
</evidence>
<dbReference type="Proteomes" id="UP000799539">
    <property type="component" value="Unassembled WGS sequence"/>
</dbReference>
<dbReference type="PANTHER" id="PTHR10578:SF140">
    <property type="entry name" value="FMN HYDROXY ACID DEHYDROGENASE DOMAIN-CONTAINING PROTEIN"/>
    <property type="match status" value="1"/>
</dbReference>
<feature type="signal peptide" evidence="6">
    <location>
        <begin position="1"/>
        <end position="17"/>
    </location>
</feature>
<evidence type="ECO:0000256" key="6">
    <source>
        <dbReference type="SAM" id="SignalP"/>
    </source>
</evidence>
<dbReference type="OrthoDB" id="1925334at2759"/>
<dbReference type="PROSITE" id="PS51349">
    <property type="entry name" value="FMN_HYDROXY_ACID_DH_2"/>
    <property type="match status" value="1"/>
</dbReference>
<feature type="domain" description="FMN hydroxy acid dehydrogenase" evidence="7">
    <location>
        <begin position="43"/>
        <end position="383"/>
    </location>
</feature>
<proteinExistence type="inferred from homology"/>
<evidence type="ECO:0000256" key="5">
    <source>
        <dbReference type="PIRSR" id="PIRSR000138-2"/>
    </source>
</evidence>
<keyword evidence="5" id="KW-0288">FMN</keyword>
<feature type="binding site" evidence="5">
    <location>
        <position position="278"/>
    </location>
    <ligand>
        <name>glyoxylate</name>
        <dbReference type="ChEBI" id="CHEBI:36655"/>
    </ligand>
</feature>
<dbReference type="AlphaFoldDB" id="A0A6A6FQW8"/>
<feature type="active site" description="Proton acceptor" evidence="4">
    <location>
        <position position="275"/>
    </location>
</feature>
<comment type="cofactor">
    <cofactor evidence="1">
        <name>FMN</name>
        <dbReference type="ChEBI" id="CHEBI:58210"/>
    </cofactor>
</comment>
<sequence length="390" mass="42735">MQTILASLLAAAGLASAARPWLEYPDTGAAEQYGTIQEGGALPNVSEVVGLPDFDYLAQEYMSLKNYTYYRNGAAGEWSYRNNLEIFQRMRFRPRVMTMVDNIEDSLPTTILGYNFSAPFFISPCARGGYAGPWGETGIMKGAGRENILYQVSDFSSSTKQEIADARAPGQIAFLQLYIDPSNDTSIINQIRQAEELDFKAIILTVDSAADGNRQRAARFGVGSADSGYSSITWEKYDWMRQQTKLPIIPKGVQTVEDALLAIEHKVPALFLSNHGGRQVDGSPAAFEVALEIFQEAPQVFNQTEVFADGGVRYGADVVKLLALGVKAVGIGRPFMFANIYPDGTGVERAIQIMKREVAIDAANVGIGDLKNISPNILDWKRFPTWAQGS</sequence>
<keyword evidence="5" id="KW-0285">Flavoprotein</keyword>
<evidence type="ECO:0000259" key="7">
    <source>
        <dbReference type="PROSITE" id="PS51349"/>
    </source>
</evidence>
<evidence type="ECO:0000256" key="4">
    <source>
        <dbReference type="PIRSR" id="PIRSR000138-1"/>
    </source>
</evidence>
<keyword evidence="6" id="KW-0732">Signal</keyword>
<dbReference type="PROSITE" id="PS00557">
    <property type="entry name" value="FMN_HYDROXY_ACID_DH_1"/>
    <property type="match status" value="1"/>
</dbReference>
<keyword evidence="9" id="KW-1185">Reference proteome</keyword>
<keyword evidence="2" id="KW-0560">Oxidoreductase</keyword>
<feature type="binding site" evidence="5">
    <location>
        <position position="69"/>
    </location>
    <ligand>
        <name>glyoxylate</name>
        <dbReference type="ChEBI" id="CHEBI:36655"/>
    </ligand>
</feature>
<feature type="binding site" evidence="5">
    <location>
        <position position="273"/>
    </location>
    <ligand>
        <name>FMN</name>
        <dbReference type="ChEBI" id="CHEBI:58210"/>
    </ligand>
</feature>
<dbReference type="InterPro" id="IPR013785">
    <property type="entry name" value="Aldolase_TIM"/>
</dbReference>
<evidence type="ECO:0000256" key="2">
    <source>
        <dbReference type="ARBA" id="ARBA00023002"/>
    </source>
</evidence>
<evidence type="ECO:0000313" key="9">
    <source>
        <dbReference type="Proteomes" id="UP000799539"/>
    </source>
</evidence>
<dbReference type="PANTHER" id="PTHR10578">
    <property type="entry name" value="S -2-HYDROXY-ACID OXIDASE-RELATED"/>
    <property type="match status" value="1"/>
</dbReference>
<dbReference type="InterPro" id="IPR000262">
    <property type="entry name" value="FMN-dep_DH"/>
</dbReference>
<comment type="similarity">
    <text evidence="3">Belongs to the FMN-dependent alpha-hydroxy acid dehydrogenase family.</text>
</comment>
<protein>
    <recommendedName>
        <fullName evidence="7">FMN hydroxy acid dehydrogenase domain-containing protein</fullName>
    </recommendedName>
</protein>
<dbReference type="EMBL" id="ML992665">
    <property type="protein sequence ID" value="KAF2215862.1"/>
    <property type="molecule type" value="Genomic_DNA"/>
</dbReference>
<dbReference type="PIRSF" id="PIRSF000138">
    <property type="entry name" value="Al-hdrx_acd_dh"/>
    <property type="match status" value="1"/>
</dbReference>
<feature type="chain" id="PRO_5025415405" description="FMN hydroxy acid dehydrogenase domain-containing protein" evidence="6">
    <location>
        <begin position="18"/>
        <end position="390"/>
    </location>
</feature>
<feature type="binding site" evidence="5">
    <location>
        <begin position="332"/>
        <end position="333"/>
    </location>
    <ligand>
        <name>FMN</name>
        <dbReference type="ChEBI" id="CHEBI:58210"/>
    </ligand>
</feature>